<keyword evidence="2" id="KW-0326">Glycosidase</keyword>
<dbReference type="PANTHER" id="PTHR34002:SF10">
    <property type="entry name" value="PUTATIVE-RELATED"/>
    <property type="match status" value="1"/>
</dbReference>
<dbReference type="AlphaFoldDB" id="A0A136IKQ7"/>
<dbReference type="InterPro" id="IPR013320">
    <property type="entry name" value="ConA-like_dom_sf"/>
</dbReference>
<dbReference type="STRING" id="196109.A0A136IKQ7"/>
<dbReference type="OrthoDB" id="89349at2759"/>
<dbReference type="Proteomes" id="UP000070501">
    <property type="component" value="Unassembled WGS sequence"/>
</dbReference>
<evidence type="ECO:0000256" key="3">
    <source>
        <dbReference type="SAM" id="SignalP"/>
    </source>
</evidence>
<feature type="signal peptide" evidence="3">
    <location>
        <begin position="1"/>
        <end position="19"/>
    </location>
</feature>
<proteinExistence type="inferred from homology"/>
<dbReference type="SUPFAM" id="SSF49899">
    <property type="entry name" value="Concanavalin A-like lectins/glucanases"/>
    <property type="match status" value="1"/>
</dbReference>
<feature type="chain" id="PRO_5007292743" evidence="3">
    <location>
        <begin position="20"/>
        <end position="239"/>
    </location>
</feature>
<evidence type="ECO:0000313" key="5">
    <source>
        <dbReference type="Proteomes" id="UP000070501"/>
    </source>
</evidence>
<keyword evidence="3" id="KW-0732">Signal</keyword>
<protein>
    <submittedName>
        <fullName evidence="4">Concanavalin A-like lectin/glucanase domain-containing protein</fullName>
    </submittedName>
</protein>
<dbReference type="InParanoid" id="A0A136IKQ7"/>
<evidence type="ECO:0000256" key="1">
    <source>
        <dbReference type="ARBA" id="ARBA00005519"/>
    </source>
</evidence>
<dbReference type="Pfam" id="PF01670">
    <property type="entry name" value="Glyco_hydro_12"/>
    <property type="match status" value="1"/>
</dbReference>
<dbReference type="InterPro" id="IPR013319">
    <property type="entry name" value="GH11/12"/>
</dbReference>
<evidence type="ECO:0000313" key="4">
    <source>
        <dbReference type="EMBL" id="KXJ85546.1"/>
    </source>
</evidence>
<gene>
    <name evidence="4" type="ORF">Micbo1qcDRAFT_209866</name>
</gene>
<keyword evidence="2" id="KW-0119">Carbohydrate metabolism</keyword>
<dbReference type="GO" id="GO:0000272">
    <property type="term" value="P:polysaccharide catabolic process"/>
    <property type="evidence" value="ECO:0007669"/>
    <property type="project" value="UniProtKB-KW"/>
</dbReference>
<keyword evidence="5" id="KW-1185">Reference proteome</keyword>
<keyword evidence="2" id="KW-0624">Polysaccharide degradation</keyword>
<dbReference type="GO" id="GO:0030246">
    <property type="term" value="F:carbohydrate binding"/>
    <property type="evidence" value="ECO:0007669"/>
    <property type="project" value="UniProtKB-KW"/>
</dbReference>
<dbReference type="InterPro" id="IPR002594">
    <property type="entry name" value="GH12"/>
</dbReference>
<sequence length="239" mass="25987">MGIKTLLLASAFAAPLALAQSLCGQYQYWSAGNGYYVNNNAWGAGSGSGSQCTYIDTKQSVGVSWHTDWNWSGGQNNVKSYPHSGRDLPSKRIVSQISSMPTKAEWGYSGSNIRANVAYDLFTAADPNHATSSGDYELMVWLGKYGDVQPIGSNTGNVNVGGRTWQLWQGYNGAMKVFSYVASSPITKFDGNLKPFFNDMAGKGFPQGSQYLITYQFGTEPFTGSNAKFSTFYFYGDAN</sequence>
<keyword evidence="4" id="KW-0430">Lectin</keyword>
<dbReference type="EMBL" id="KQ964279">
    <property type="protein sequence ID" value="KXJ85546.1"/>
    <property type="molecule type" value="Genomic_DNA"/>
</dbReference>
<accession>A0A136IKQ7</accession>
<evidence type="ECO:0000256" key="2">
    <source>
        <dbReference type="RuleBase" id="RU361163"/>
    </source>
</evidence>
<dbReference type="GO" id="GO:0008810">
    <property type="term" value="F:cellulase activity"/>
    <property type="evidence" value="ECO:0007669"/>
    <property type="project" value="InterPro"/>
</dbReference>
<reference evidence="5" key="1">
    <citation type="submission" date="2016-02" db="EMBL/GenBank/DDBJ databases">
        <title>Draft genome sequence of Microdochium bolleyi, a fungal endophyte of beachgrass.</title>
        <authorList>
            <consortium name="DOE Joint Genome Institute"/>
            <person name="David A.S."/>
            <person name="May G."/>
            <person name="Haridas S."/>
            <person name="Lim J."/>
            <person name="Wang M."/>
            <person name="Labutti K."/>
            <person name="Lipzen A."/>
            <person name="Barry K."/>
            <person name="Grigoriev I.V."/>
        </authorList>
    </citation>
    <scope>NUCLEOTIDE SEQUENCE [LARGE SCALE GENOMIC DNA]</scope>
    <source>
        <strain evidence="5">J235TASD1</strain>
    </source>
</reference>
<keyword evidence="2" id="KW-0378">Hydrolase</keyword>
<organism evidence="4 5">
    <name type="scientific">Microdochium bolleyi</name>
    <dbReference type="NCBI Taxonomy" id="196109"/>
    <lineage>
        <taxon>Eukaryota</taxon>
        <taxon>Fungi</taxon>
        <taxon>Dikarya</taxon>
        <taxon>Ascomycota</taxon>
        <taxon>Pezizomycotina</taxon>
        <taxon>Sordariomycetes</taxon>
        <taxon>Xylariomycetidae</taxon>
        <taxon>Xylariales</taxon>
        <taxon>Microdochiaceae</taxon>
        <taxon>Microdochium</taxon>
    </lineage>
</organism>
<name>A0A136IKQ7_9PEZI</name>
<dbReference type="PANTHER" id="PTHR34002">
    <property type="entry name" value="BLR1656 PROTEIN"/>
    <property type="match status" value="1"/>
</dbReference>
<comment type="similarity">
    <text evidence="1 2">Belongs to the glycosyl hydrolase 12 (cellulase H) family.</text>
</comment>
<dbReference type="Gene3D" id="2.60.120.180">
    <property type="match status" value="1"/>
</dbReference>